<organism evidence="1 2">
    <name type="scientific">Calycina marina</name>
    <dbReference type="NCBI Taxonomy" id="1763456"/>
    <lineage>
        <taxon>Eukaryota</taxon>
        <taxon>Fungi</taxon>
        <taxon>Dikarya</taxon>
        <taxon>Ascomycota</taxon>
        <taxon>Pezizomycotina</taxon>
        <taxon>Leotiomycetes</taxon>
        <taxon>Helotiales</taxon>
        <taxon>Pezizellaceae</taxon>
        <taxon>Calycina</taxon>
    </lineage>
</organism>
<gene>
    <name evidence="1" type="ORF">BJ878DRAFT_95888</name>
</gene>
<dbReference type="SUPFAM" id="SSF53474">
    <property type="entry name" value="alpha/beta-Hydrolases"/>
    <property type="match status" value="1"/>
</dbReference>
<comment type="caution">
    <text evidence="1">The sequence shown here is derived from an EMBL/GenBank/DDBJ whole genome shotgun (WGS) entry which is preliminary data.</text>
</comment>
<protein>
    <submittedName>
        <fullName evidence="1">Uncharacterized protein</fullName>
    </submittedName>
</protein>
<dbReference type="InterPro" id="IPR029058">
    <property type="entry name" value="AB_hydrolase_fold"/>
</dbReference>
<keyword evidence="2" id="KW-1185">Reference proteome</keyword>
<name>A0A9P8CER4_9HELO</name>
<dbReference type="Proteomes" id="UP000887226">
    <property type="component" value="Unassembled WGS sequence"/>
</dbReference>
<dbReference type="EMBL" id="MU253939">
    <property type="protein sequence ID" value="KAG9243960.1"/>
    <property type="molecule type" value="Genomic_DNA"/>
</dbReference>
<dbReference type="OrthoDB" id="408631at2759"/>
<reference evidence="1" key="1">
    <citation type="journal article" date="2021" name="IMA Fungus">
        <title>Genomic characterization of three marine fungi, including Emericellopsis atlantica sp. nov. with signatures of a generalist lifestyle and marine biomass degradation.</title>
        <authorList>
            <person name="Hagestad O.C."/>
            <person name="Hou L."/>
            <person name="Andersen J.H."/>
            <person name="Hansen E.H."/>
            <person name="Altermark B."/>
            <person name="Li C."/>
            <person name="Kuhnert E."/>
            <person name="Cox R.J."/>
            <person name="Crous P.W."/>
            <person name="Spatafora J.W."/>
            <person name="Lail K."/>
            <person name="Amirebrahimi M."/>
            <person name="Lipzen A."/>
            <person name="Pangilinan J."/>
            <person name="Andreopoulos W."/>
            <person name="Hayes R.D."/>
            <person name="Ng V."/>
            <person name="Grigoriev I.V."/>
            <person name="Jackson S.A."/>
            <person name="Sutton T.D.S."/>
            <person name="Dobson A.D.W."/>
            <person name="Rama T."/>
        </authorList>
    </citation>
    <scope>NUCLEOTIDE SEQUENCE</scope>
    <source>
        <strain evidence="1">TRa3180A</strain>
    </source>
</reference>
<sequence>MFVPADTSTFQDIIDILTTLLPQFTPDGFATLEAAAYPDPALVATSNITEDHDFTGTGIGDQFGRLEQAYGHFAHLAPVKQFLHSNAPSPSSSSYLCHLAVNGSFEGGADHGIHVSYLTYNVDVRYAASIEKVAGSIHAYWTSFIVRGEPNVLRGKRFSSRIMCPRWNGSGRVQMRVFCRLVGETFFEWKLYTPSR</sequence>
<dbReference type="AlphaFoldDB" id="A0A9P8CER4"/>
<dbReference type="Gene3D" id="3.40.50.1820">
    <property type="entry name" value="alpha/beta hydrolase"/>
    <property type="match status" value="1"/>
</dbReference>
<evidence type="ECO:0000313" key="1">
    <source>
        <dbReference type="EMBL" id="KAG9243960.1"/>
    </source>
</evidence>
<accession>A0A9P8CER4</accession>
<evidence type="ECO:0000313" key="2">
    <source>
        <dbReference type="Proteomes" id="UP000887226"/>
    </source>
</evidence>
<proteinExistence type="predicted"/>